<gene>
    <name evidence="2" type="ORF">AB1Y20_017179</name>
</gene>
<name>A0AB34I9G6_PRYPA</name>
<dbReference type="Proteomes" id="UP001515480">
    <property type="component" value="Unassembled WGS sequence"/>
</dbReference>
<dbReference type="AlphaFoldDB" id="A0AB34I9G6"/>
<dbReference type="EMBL" id="JBGBPQ010000033">
    <property type="protein sequence ID" value="KAL1495322.1"/>
    <property type="molecule type" value="Genomic_DNA"/>
</dbReference>
<evidence type="ECO:0000313" key="2">
    <source>
        <dbReference type="EMBL" id="KAL1495322.1"/>
    </source>
</evidence>
<reference evidence="2 3" key="1">
    <citation type="journal article" date="2024" name="Science">
        <title>Giant polyketide synthase enzymes in the biosynthesis of giant marine polyether toxins.</title>
        <authorList>
            <person name="Fallon T.R."/>
            <person name="Shende V.V."/>
            <person name="Wierzbicki I.H."/>
            <person name="Pendleton A.L."/>
            <person name="Watervoot N.F."/>
            <person name="Auber R.P."/>
            <person name="Gonzalez D.J."/>
            <person name="Wisecaver J.H."/>
            <person name="Moore B.S."/>
        </authorList>
    </citation>
    <scope>NUCLEOTIDE SEQUENCE [LARGE SCALE GENOMIC DNA]</scope>
    <source>
        <strain evidence="2 3">12B1</strain>
    </source>
</reference>
<evidence type="ECO:0008006" key="4">
    <source>
        <dbReference type="Google" id="ProtNLM"/>
    </source>
</evidence>
<sequence>MRSSAPLLRTRLEALLRRIGRLAARGGAARSGNDRGAPARGASRRPRRSAAASPPPTRRWPRSCWVKWTRRARAAGEGATCGGGAAALAGGKSAAPAAQSNPPPPLDKPRLFGLHATLLSRGGAAAGAPAPRPIGSPLAALLAPRRRGGGGDQLRVGRQVASVPPALRTHRLLGARPRGSRRFLSSKQRQVVAPPCRARSIRGGSSASSGSAGRERRREEGCPGPRRSLRSCLSARLALRSAFQRAGQMRRHCRAVAPRERLRRVATPRKEEQRQRLEAALAGGAWARARKASTEGTLLHASRHSISKGSGSRFARAENQNAAASCSWTQRQAAAHTPLHCLQEAAHCCCPRLRWLAYVGGAAESVMHALGVCGYSDETREGREDAPDRPGREGGSSAAVTAAAFIAQGNMLVVSDRGDRLLLLNYHGLHAAKRAVLTWESPAASKLPLWPADGSVCTVTAITECPDVARSEEWRSGVSHLAVSNSRGQVVLLKI</sequence>
<evidence type="ECO:0000256" key="1">
    <source>
        <dbReference type="SAM" id="MobiDB-lite"/>
    </source>
</evidence>
<accession>A0AB34I9G6</accession>
<protein>
    <recommendedName>
        <fullName evidence="4">Anaphase-promoting complex subunit 4 WD40 domain-containing protein</fullName>
    </recommendedName>
</protein>
<feature type="region of interest" description="Disordered" evidence="1">
    <location>
        <begin position="24"/>
        <end position="61"/>
    </location>
</feature>
<evidence type="ECO:0000313" key="3">
    <source>
        <dbReference type="Proteomes" id="UP001515480"/>
    </source>
</evidence>
<comment type="caution">
    <text evidence="2">The sequence shown here is derived from an EMBL/GenBank/DDBJ whole genome shotgun (WGS) entry which is preliminary data.</text>
</comment>
<proteinExistence type="predicted"/>
<feature type="compositionally biased region" description="Low complexity" evidence="1">
    <location>
        <begin position="196"/>
        <end position="212"/>
    </location>
</feature>
<organism evidence="2 3">
    <name type="scientific">Prymnesium parvum</name>
    <name type="common">Toxic golden alga</name>
    <dbReference type="NCBI Taxonomy" id="97485"/>
    <lineage>
        <taxon>Eukaryota</taxon>
        <taxon>Haptista</taxon>
        <taxon>Haptophyta</taxon>
        <taxon>Prymnesiophyceae</taxon>
        <taxon>Prymnesiales</taxon>
        <taxon>Prymnesiaceae</taxon>
        <taxon>Prymnesium</taxon>
    </lineage>
</organism>
<feature type="region of interest" description="Disordered" evidence="1">
    <location>
        <begin position="174"/>
        <end position="228"/>
    </location>
</feature>
<keyword evidence="3" id="KW-1185">Reference proteome</keyword>
<feature type="compositionally biased region" description="Low complexity" evidence="1">
    <location>
        <begin position="24"/>
        <end position="41"/>
    </location>
</feature>
<feature type="region of interest" description="Disordered" evidence="1">
    <location>
        <begin position="76"/>
        <end position="109"/>
    </location>
</feature>
<feature type="compositionally biased region" description="Low complexity" evidence="1">
    <location>
        <begin position="86"/>
        <end position="100"/>
    </location>
</feature>